<sequence>MLLASALAWSIVGYSIAILLLKWRWNLVGGTLLFTISWLPIGAIIFLIVKNVLDGKFSWSVISMREIYYAGYDMLYQFPGFGFLAGAILATFIGLWPRRNEEGKLQRWSRTLPVSRPFLIGVVAIFLSWGLFYGADWWASSTLRRLREATINKIEEEAATTEELVINEETADAHDQLLIDLLQDKDPAWEIGSEGVSRMALIWPHQSSIDDLQLLRMFVPGSKKINDVRPLVERYQDRIVTLRSEVLEPADTVQYWHPLVARLVTYDALVHLYDDDIETVVADLQLLRAMGTQLVDERIAAGTAFGWIEFDRMLVFQAVLGKYSPAPAAVYDEMQQETPGLREGFLRQLQTEMDESTVIWIDNLLAAPGDGAASHSSRLNAGIERMFWSEEIFNWREGMESDLENYFTNEAFIYMPFDRVSFPYYWGAYTLAGGGNFFEDMYHQVFISSWHFQHREMIHVAQWIEKFQEEHERYPTPTEFQQTQLMEEWPIPLDMVPLKDRKSAKVVGVLLQNSQHSNLKDQQGIYLGDSIFRLVDNVEDYEIKIKDGRGNSVWSFDPNVKNLFAPTLPDYADSMIEDPEGAMN</sequence>
<keyword evidence="1" id="KW-0472">Membrane</keyword>
<evidence type="ECO:0000313" key="2">
    <source>
        <dbReference type="EMBL" id="PQO46253.1"/>
    </source>
</evidence>
<comment type="caution">
    <text evidence="2">The sequence shown here is derived from an EMBL/GenBank/DDBJ whole genome shotgun (WGS) entry which is preliminary data.</text>
</comment>
<evidence type="ECO:0000256" key="1">
    <source>
        <dbReference type="SAM" id="Phobius"/>
    </source>
</evidence>
<evidence type="ECO:0000313" key="3">
    <source>
        <dbReference type="Proteomes" id="UP000237819"/>
    </source>
</evidence>
<keyword evidence="1" id="KW-1133">Transmembrane helix</keyword>
<keyword evidence="1" id="KW-0812">Transmembrane</keyword>
<reference evidence="2 3" key="1">
    <citation type="submission" date="2018-02" db="EMBL/GenBank/DDBJ databases">
        <title>Comparative genomes isolates from brazilian mangrove.</title>
        <authorList>
            <person name="Araujo J.E."/>
            <person name="Taketani R.G."/>
            <person name="Silva M.C.P."/>
            <person name="Loureco M.V."/>
            <person name="Andreote F.D."/>
        </authorList>
    </citation>
    <scope>NUCLEOTIDE SEQUENCE [LARGE SCALE GENOMIC DNA]</scope>
    <source>
        <strain evidence="2 3">Nap-Phe MGV</strain>
    </source>
</reference>
<gene>
    <name evidence="2" type="ORF">C5Y93_09715</name>
</gene>
<proteinExistence type="predicted"/>
<feature type="transmembrane region" description="Helical" evidence="1">
    <location>
        <begin position="117"/>
        <end position="139"/>
    </location>
</feature>
<dbReference type="EMBL" id="PUHZ01000010">
    <property type="protein sequence ID" value="PQO46253.1"/>
    <property type="molecule type" value="Genomic_DNA"/>
</dbReference>
<dbReference type="Proteomes" id="UP000237819">
    <property type="component" value="Unassembled WGS sequence"/>
</dbReference>
<dbReference type="AlphaFoldDB" id="A0A2S8GP80"/>
<feature type="transmembrane region" description="Helical" evidence="1">
    <location>
        <begin position="27"/>
        <end position="53"/>
    </location>
</feature>
<feature type="transmembrane region" description="Helical" evidence="1">
    <location>
        <begin position="74"/>
        <end position="97"/>
    </location>
</feature>
<accession>A0A2S8GP80</accession>
<organism evidence="2 3">
    <name type="scientific">Blastopirellula marina</name>
    <dbReference type="NCBI Taxonomy" id="124"/>
    <lineage>
        <taxon>Bacteria</taxon>
        <taxon>Pseudomonadati</taxon>
        <taxon>Planctomycetota</taxon>
        <taxon>Planctomycetia</taxon>
        <taxon>Pirellulales</taxon>
        <taxon>Pirellulaceae</taxon>
        <taxon>Blastopirellula</taxon>
    </lineage>
</organism>
<protein>
    <submittedName>
        <fullName evidence="2">Uncharacterized protein</fullName>
    </submittedName>
</protein>
<name>A0A2S8GP80_9BACT</name>